<reference evidence="1" key="1">
    <citation type="submission" date="2014-07" db="EMBL/GenBank/DDBJ databases">
        <title>Identification of a novel salt tolerance gene in wild soybean by whole-genome sequencing.</title>
        <authorList>
            <person name="Lam H.-M."/>
            <person name="Qi X."/>
            <person name="Li M.-W."/>
            <person name="Liu X."/>
            <person name="Xie M."/>
            <person name="Ni M."/>
            <person name="Xu X."/>
        </authorList>
    </citation>
    <scope>NUCLEOTIDE SEQUENCE [LARGE SCALE GENOMIC DNA]</scope>
    <source>
        <tissue evidence="1">Root</tissue>
    </source>
</reference>
<sequence length="72" mass="7968">MKGNEIRLHKSHGSLSESNWLSEAYPLSKEVSSLSEHKTLEDVKLESSTLSAQPVRPTRMLSLFALSVSKLA</sequence>
<gene>
    <name evidence="1" type="ORF">glysoja_033112</name>
</gene>
<proteinExistence type="predicted"/>
<dbReference type="AlphaFoldDB" id="A0A0B2PJI0"/>
<protein>
    <submittedName>
        <fullName evidence="1">Uncharacterized protein</fullName>
    </submittedName>
</protein>
<organism evidence="1">
    <name type="scientific">Glycine soja</name>
    <name type="common">Wild soybean</name>
    <dbReference type="NCBI Taxonomy" id="3848"/>
    <lineage>
        <taxon>Eukaryota</taxon>
        <taxon>Viridiplantae</taxon>
        <taxon>Streptophyta</taxon>
        <taxon>Embryophyta</taxon>
        <taxon>Tracheophyta</taxon>
        <taxon>Spermatophyta</taxon>
        <taxon>Magnoliopsida</taxon>
        <taxon>eudicotyledons</taxon>
        <taxon>Gunneridae</taxon>
        <taxon>Pentapetalae</taxon>
        <taxon>rosids</taxon>
        <taxon>fabids</taxon>
        <taxon>Fabales</taxon>
        <taxon>Fabaceae</taxon>
        <taxon>Papilionoideae</taxon>
        <taxon>50 kb inversion clade</taxon>
        <taxon>NPAAA clade</taxon>
        <taxon>indigoferoid/millettioid clade</taxon>
        <taxon>Phaseoleae</taxon>
        <taxon>Glycine</taxon>
        <taxon>Glycine subgen. Soja</taxon>
    </lineage>
</organism>
<name>A0A0B2PJI0_GLYSO</name>
<accession>A0A0B2PJI0</accession>
<evidence type="ECO:0000313" key="1">
    <source>
        <dbReference type="EMBL" id="KHN07727.1"/>
    </source>
</evidence>
<dbReference type="EMBL" id="KN666747">
    <property type="protein sequence ID" value="KHN07727.1"/>
    <property type="molecule type" value="Genomic_DNA"/>
</dbReference>
<dbReference type="Proteomes" id="UP000053555">
    <property type="component" value="Unassembled WGS sequence"/>
</dbReference>